<dbReference type="GO" id="GO:0016020">
    <property type="term" value="C:membrane"/>
    <property type="evidence" value="ECO:0007669"/>
    <property type="project" value="UniProtKB-SubCell"/>
</dbReference>
<dbReference type="EMBL" id="GEGO01005962">
    <property type="protein sequence ID" value="JAR89442.1"/>
    <property type="molecule type" value="Transcribed_RNA"/>
</dbReference>
<evidence type="ECO:0000256" key="3">
    <source>
        <dbReference type="ARBA" id="ARBA00022989"/>
    </source>
</evidence>
<feature type="transmembrane region" description="Helical" evidence="6">
    <location>
        <begin position="493"/>
        <end position="515"/>
    </location>
</feature>
<keyword evidence="2 6" id="KW-0812">Transmembrane</keyword>
<evidence type="ECO:0000313" key="7">
    <source>
        <dbReference type="EMBL" id="JAR89442.1"/>
    </source>
</evidence>
<name>A0A147BG74_IXORI</name>
<feature type="transmembrane region" description="Helical" evidence="6">
    <location>
        <begin position="108"/>
        <end position="137"/>
    </location>
</feature>
<keyword evidence="4 6" id="KW-0472">Membrane</keyword>
<keyword evidence="3 6" id="KW-1133">Transmembrane helix</keyword>
<feature type="transmembrane region" description="Helical" evidence="6">
    <location>
        <begin position="19"/>
        <end position="37"/>
    </location>
</feature>
<comment type="similarity">
    <text evidence="5">Belongs to the membrane-bound acyltransferase family. HHAT subfamily.</text>
</comment>
<dbReference type="GO" id="GO:0016409">
    <property type="term" value="F:palmitoyltransferase activity"/>
    <property type="evidence" value="ECO:0007669"/>
    <property type="project" value="TreeGrafter"/>
</dbReference>
<protein>
    <submittedName>
        <fullName evidence="7">Putative acyltransferase required for palmitoylation of hedgehog hh family of secreted signaling</fullName>
    </submittedName>
</protein>
<keyword evidence="7" id="KW-0012">Acyltransferase</keyword>
<feature type="transmembrane region" description="Helical" evidence="6">
    <location>
        <begin position="144"/>
        <end position="159"/>
    </location>
</feature>
<dbReference type="PANTHER" id="PTHR13285">
    <property type="entry name" value="ACYLTRANSFERASE"/>
    <property type="match status" value="1"/>
</dbReference>
<keyword evidence="7" id="KW-0808">Transferase</keyword>
<evidence type="ECO:0000256" key="2">
    <source>
        <dbReference type="ARBA" id="ARBA00022692"/>
    </source>
</evidence>
<accession>A0A147BG74</accession>
<sequence>MTSPQTKISPSVRWSPLQIFHWFMWITGILYVLWCYFASPANGRAPEIWPSAFVKSDYGLQRVQDDTNLSWKYGRSFLLRTWVWCLVQAAVSQALLQGNPRLRVRFYPFFSALALAWTVCWESVLAVFVVYATFFLLASLRIRIVCYLVSLLALVYSFFMDKWDPMLLVEKRRGDTEYFLASITVYWSVLRCLSFSVDFATDPKSSKRRFPDFWMSLAYVFYLPSVCLGPLMNYDNFVAQLEQPPKPWTVGELVGGLMGLVRSAFHLVLRDLMGHYFYRSLSTVTVHGRFSSQKLRRLGRRDDSDTRVRSCFLPAFLRPTARIATVNSMTLWHLSALVWMPRAVSSMDLPSLVGYGVCLNFMFYVKYLVFYGAPGALSRLDRVRLPPPPTCVAREHLCSHFWRNFDNGLHLWIRRYLYQPLVGGGRPKLLRCVGTVACFGFVCVWHKMTTAVQIWCALNAFGISLEIVTTAIRGCQLCQQMEATYVHGFRLRVLRAVLGSGLYLLTIFACLFFLTNMGVATIFFHKVILGFPLPIVPVLVFLYFASHVSLDVMDWERVTQGASH</sequence>
<evidence type="ECO:0000256" key="5">
    <source>
        <dbReference type="ARBA" id="ARBA00038268"/>
    </source>
</evidence>
<dbReference type="GO" id="GO:0005783">
    <property type="term" value="C:endoplasmic reticulum"/>
    <property type="evidence" value="ECO:0007669"/>
    <property type="project" value="TreeGrafter"/>
</dbReference>
<feature type="transmembrane region" description="Helical" evidence="6">
    <location>
        <begin position="179"/>
        <end position="201"/>
    </location>
</feature>
<evidence type="ECO:0000256" key="1">
    <source>
        <dbReference type="ARBA" id="ARBA00004141"/>
    </source>
</evidence>
<evidence type="ECO:0000256" key="4">
    <source>
        <dbReference type="ARBA" id="ARBA00023136"/>
    </source>
</evidence>
<dbReference type="InterPro" id="IPR004299">
    <property type="entry name" value="MBOAT_fam"/>
</dbReference>
<feature type="transmembrane region" description="Helical" evidence="6">
    <location>
        <begin position="213"/>
        <end position="233"/>
    </location>
</feature>
<feature type="transmembrane region" description="Helical" evidence="6">
    <location>
        <begin position="527"/>
        <end position="545"/>
    </location>
</feature>
<proteinExistence type="inferred from homology"/>
<organism evidence="7">
    <name type="scientific">Ixodes ricinus</name>
    <name type="common">Common tick</name>
    <name type="synonym">Acarus ricinus</name>
    <dbReference type="NCBI Taxonomy" id="34613"/>
    <lineage>
        <taxon>Eukaryota</taxon>
        <taxon>Metazoa</taxon>
        <taxon>Ecdysozoa</taxon>
        <taxon>Arthropoda</taxon>
        <taxon>Chelicerata</taxon>
        <taxon>Arachnida</taxon>
        <taxon>Acari</taxon>
        <taxon>Parasitiformes</taxon>
        <taxon>Ixodida</taxon>
        <taxon>Ixodoidea</taxon>
        <taxon>Ixodidae</taxon>
        <taxon>Ixodinae</taxon>
        <taxon>Ixodes</taxon>
    </lineage>
</organism>
<evidence type="ECO:0000256" key="6">
    <source>
        <dbReference type="SAM" id="Phobius"/>
    </source>
</evidence>
<feature type="transmembrane region" description="Helical" evidence="6">
    <location>
        <begin position="452"/>
        <end position="472"/>
    </location>
</feature>
<reference evidence="7" key="1">
    <citation type="journal article" date="2018" name="PLoS Negl. Trop. Dis.">
        <title>Sialome diversity of ticks revealed by RNAseq of single tick salivary glands.</title>
        <authorList>
            <person name="Perner J."/>
            <person name="Kropackova S."/>
            <person name="Kopacek P."/>
            <person name="Ribeiro J.M."/>
        </authorList>
    </citation>
    <scope>NUCLEOTIDE SEQUENCE</scope>
    <source>
        <strain evidence="7">Siblings of single egg batch collected in Ceske Budejovice</strain>
        <tissue evidence="7">Salivary glands</tissue>
    </source>
</reference>
<comment type="subcellular location">
    <subcellularLocation>
        <location evidence="1">Membrane</location>
        <topology evidence="1">Multi-pass membrane protein</topology>
    </subcellularLocation>
</comment>
<dbReference type="AlphaFoldDB" id="A0A147BG74"/>
<dbReference type="InterPro" id="IPR051085">
    <property type="entry name" value="MB_O-acyltransferase"/>
</dbReference>
<dbReference type="Pfam" id="PF03062">
    <property type="entry name" value="MBOAT"/>
    <property type="match status" value="1"/>
</dbReference>
<feature type="transmembrane region" description="Helical" evidence="6">
    <location>
        <begin position="352"/>
        <end position="373"/>
    </location>
</feature>
<feature type="transmembrane region" description="Helical" evidence="6">
    <location>
        <begin position="253"/>
        <end position="269"/>
    </location>
</feature>
<dbReference type="PANTHER" id="PTHR13285:SF18">
    <property type="entry name" value="PROTEIN-CYSTEINE N-PALMITOYLTRANSFERASE RASP"/>
    <property type="match status" value="1"/>
</dbReference>